<gene>
    <name evidence="2" type="ORF">SAMN05421504_108267</name>
</gene>
<dbReference type="PANTHER" id="PTHR30448:SF0">
    <property type="entry name" value="RNASE ADAPTER PROTEIN RAPZ"/>
    <property type="match status" value="1"/>
</dbReference>
<evidence type="ECO:0000313" key="2">
    <source>
        <dbReference type="EMBL" id="SDZ01636.1"/>
    </source>
</evidence>
<dbReference type="EMBL" id="FNON01000008">
    <property type="protein sequence ID" value="SDZ01636.1"/>
    <property type="molecule type" value="Genomic_DNA"/>
</dbReference>
<protein>
    <submittedName>
        <fullName evidence="2">UPF0042 nucleotide-binding protein</fullName>
    </submittedName>
</protein>
<dbReference type="RefSeq" id="WP_091295745.1">
    <property type="nucleotide sequence ID" value="NZ_FNON01000008.1"/>
</dbReference>
<dbReference type="InterPro" id="IPR005337">
    <property type="entry name" value="RapZ-like"/>
</dbReference>
<reference evidence="2 3" key="1">
    <citation type="submission" date="2016-10" db="EMBL/GenBank/DDBJ databases">
        <authorList>
            <person name="de Groot N.N."/>
        </authorList>
    </citation>
    <scope>NUCLEOTIDE SEQUENCE [LARGE SCALE GENOMIC DNA]</scope>
    <source>
        <strain evidence="2 3">CPCC 202699</strain>
    </source>
</reference>
<dbReference type="STRING" id="589385.SAMN05421504_108267"/>
<sequence length="134" mass="15070">MNLPSQRRTERVLHLISFGYLHLDDGRPPHADRVEDVRERLRDPAAARDVLDLDGRDPRVQDIVARTPGARELLANLIDYAELPCGPRRIAIGCAGGRHRSGSLVELLAATLRARGHQVEVEHQHIHLPRVLRP</sequence>
<dbReference type="PANTHER" id="PTHR30448">
    <property type="entry name" value="RNASE ADAPTER PROTEIN RAPZ"/>
    <property type="match status" value="1"/>
</dbReference>
<accession>A0A1H3PKL7</accession>
<keyword evidence="3" id="KW-1185">Reference proteome</keyword>
<dbReference type="OrthoDB" id="3217588at2"/>
<evidence type="ECO:0000313" key="3">
    <source>
        <dbReference type="Proteomes" id="UP000199515"/>
    </source>
</evidence>
<feature type="domain" description="RapZ C-terminal" evidence="1">
    <location>
        <begin position="13"/>
        <end position="127"/>
    </location>
</feature>
<organism evidence="2 3">
    <name type="scientific">Amycolatopsis xylanica</name>
    <dbReference type="NCBI Taxonomy" id="589385"/>
    <lineage>
        <taxon>Bacteria</taxon>
        <taxon>Bacillati</taxon>
        <taxon>Actinomycetota</taxon>
        <taxon>Actinomycetes</taxon>
        <taxon>Pseudonocardiales</taxon>
        <taxon>Pseudonocardiaceae</taxon>
        <taxon>Amycolatopsis</taxon>
    </lineage>
</organism>
<dbReference type="GO" id="GO:0005524">
    <property type="term" value="F:ATP binding"/>
    <property type="evidence" value="ECO:0007669"/>
    <property type="project" value="InterPro"/>
</dbReference>
<dbReference type="Pfam" id="PF22740">
    <property type="entry name" value="PapZ_C"/>
    <property type="match status" value="1"/>
</dbReference>
<proteinExistence type="predicted"/>
<dbReference type="Proteomes" id="UP000199515">
    <property type="component" value="Unassembled WGS sequence"/>
</dbReference>
<name>A0A1H3PKL7_9PSEU</name>
<dbReference type="InterPro" id="IPR053931">
    <property type="entry name" value="RapZ_C"/>
</dbReference>
<dbReference type="AlphaFoldDB" id="A0A1H3PKL7"/>
<evidence type="ECO:0000259" key="1">
    <source>
        <dbReference type="Pfam" id="PF22740"/>
    </source>
</evidence>